<evidence type="ECO:0000256" key="4">
    <source>
        <dbReference type="ARBA" id="ARBA00012438"/>
    </source>
</evidence>
<dbReference type="Gene3D" id="3.30.565.10">
    <property type="entry name" value="Histidine kinase-like ATPase, C-terminal domain"/>
    <property type="match status" value="1"/>
</dbReference>
<sequence length="316" mass="35526">LYQEVANLLPPSWQYSGIACARIVIEGNEFKTANYRESEWKQSSDITVGGKKVGVVEVNYLEEQPGADEGPFSKEERLLIDAVAERLGRITDEKRLQDNCRFYAQQVTRAQEEERKRIARELHDDLAQPLLRLMQRLDYLTTTKRRKLSNSELTQSLNEMHNQAVETLEGLQRCARDLRPPILDHLGLLAALEWMAEELVKHGIDAQVKVIGSERSLPAEVELLLFRIVQEALTNTRRHAEASKSRVTIEYGDDKILLTVNDNGKGFKLPRSLGDFASAGKLGLAGMQERARLIGGKLKLGSQLGKGTKITIEVPI</sequence>
<dbReference type="GO" id="GO:0000155">
    <property type="term" value="F:phosphorelay sensor kinase activity"/>
    <property type="evidence" value="ECO:0007669"/>
    <property type="project" value="InterPro"/>
</dbReference>
<keyword evidence="7" id="KW-0963">Cytoplasm</keyword>
<dbReference type="Pfam" id="PF02518">
    <property type="entry name" value="HATPase_c"/>
    <property type="match status" value="1"/>
</dbReference>
<evidence type="ECO:0000256" key="13">
    <source>
        <dbReference type="ARBA" id="ARBA00022840"/>
    </source>
</evidence>
<evidence type="ECO:0000256" key="12">
    <source>
        <dbReference type="ARBA" id="ARBA00022777"/>
    </source>
</evidence>
<evidence type="ECO:0000256" key="10">
    <source>
        <dbReference type="ARBA" id="ARBA00022723"/>
    </source>
</evidence>
<dbReference type="InterPro" id="IPR003594">
    <property type="entry name" value="HATPase_dom"/>
</dbReference>
<comment type="subcellular location">
    <subcellularLocation>
        <location evidence="3">Cytoplasm</location>
    </subcellularLocation>
</comment>
<dbReference type="PANTHER" id="PTHR24421">
    <property type="entry name" value="NITRATE/NITRITE SENSOR PROTEIN NARX-RELATED"/>
    <property type="match status" value="1"/>
</dbReference>
<comment type="function">
    <text evidence="16">Member of the two-component regulatory system NreB/NreC involved in the control of dissimilatory nitrate/nitrite reduction in response to oxygen. NreB functions as a direct oxygen sensor histidine kinase which is autophosphorylated, in the absence of oxygen, probably at the conserved histidine residue, and transfers its phosphate group probably to a conserved aspartate residue of NreC. NreB/NreC activates the expression of the nitrate (narGHJI) and nitrite (nir) reductase operons, as well as the putative nitrate transporter gene narT.</text>
</comment>
<name>X1R7K0_9ZZZZ</name>
<keyword evidence="12" id="KW-0418">Kinase</keyword>
<dbReference type="InterPro" id="IPR004358">
    <property type="entry name" value="Sig_transdc_His_kin-like_C"/>
</dbReference>
<evidence type="ECO:0000256" key="17">
    <source>
        <dbReference type="ARBA" id="ARBA00030800"/>
    </source>
</evidence>
<protein>
    <recommendedName>
        <fullName evidence="5">Oxygen sensor histidine kinase NreB</fullName>
        <ecNumber evidence="4">2.7.13.3</ecNumber>
    </recommendedName>
    <alternativeName>
        <fullName evidence="17">Nitrogen regulation protein B</fullName>
    </alternativeName>
</protein>
<evidence type="ECO:0000256" key="14">
    <source>
        <dbReference type="ARBA" id="ARBA00023004"/>
    </source>
</evidence>
<dbReference type="PROSITE" id="PS50109">
    <property type="entry name" value="HIS_KIN"/>
    <property type="match status" value="1"/>
</dbReference>
<feature type="domain" description="Histidine kinase" evidence="18">
    <location>
        <begin position="121"/>
        <end position="316"/>
    </location>
</feature>
<comment type="catalytic activity">
    <reaction evidence="1">
        <text>ATP + protein L-histidine = ADP + protein N-phospho-L-histidine.</text>
        <dbReference type="EC" id="2.7.13.3"/>
    </reaction>
</comment>
<keyword evidence="14" id="KW-0408">Iron</keyword>
<dbReference type="InterPro" id="IPR005467">
    <property type="entry name" value="His_kinase_dom"/>
</dbReference>
<dbReference type="SUPFAM" id="SSF55874">
    <property type="entry name" value="ATPase domain of HSP90 chaperone/DNA topoisomerase II/histidine kinase"/>
    <property type="match status" value="1"/>
</dbReference>
<dbReference type="GO" id="GO:0005737">
    <property type="term" value="C:cytoplasm"/>
    <property type="evidence" value="ECO:0007669"/>
    <property type="project" value="UniProtKB-SubCell"/>
</dbReference>
<evidence type="ECO:0000256" key="2">
    <source>
        <dbReference type="ARBA" id="ARBA00001966"/>
    </source>
</evidence>
<gene>
    <name evidence="19" type="ORF">S12H4_18470</name>
</gene>
<dbReference type="InterPro" id="IPR036890">
    <property type="entry name" value="HATPase_C_sf"/>
</dbReference>
<reference evidence="19" key="1">
    <citation type="journal article" date="2014" name="Front. Microbiol.">
        <title>High frequency of phylogenetically diverse reductive dehalogenase-homologous genes in deep subseafloor sedimentary metagenomes.</title>
        <authorList>
            <person name="Kawai M."/>
            <person name="Futagami T."/>
            <person name="Toyoda A."/>
            <person name="Takaki Y."/>
            <person name="Nishi S."/>
            <person name="Hori S."/>
            <person name="Arai W."/>
            <person name="Tsubouchi T."/>
            <person name="Morono Y."/>
            <person name="Uchiyama I."/>
            <person name="Ito T."/>
            <person name="Fujiyama A."/>
            <person name="Inagaki F."/>
            <person name="Takami H."/>
        </authorList>
    </citation>
    <scope>NUCLEOTIDE SEQUENCE</scope>
    <source>
        <strain evidence="19">Expedition CK06-06</strain>
    </source>
</reference>
<dbReference type="AlphaFoldDB" id="X1R7K0"/>
<organism evidence="19">
    <name type="scientific">marine sediment metagenome</name>
    <dbReference type="NCBI Taxonomy" id="412755"/>
    <lineage>
        <taxon>unclassified sequences</taxon>
        <taxon>metagenomes</taxon>
        <taxon>ecological metagenomes</taxon>
    </lineage>
</organism>
<accession>X1R7K0</accession>
<dbReference type="GO" id="GO:0016020">
    <property type="term" value="C:membrane"/>
    <property type="evidence" value="ECO:0007669"/>
    <property type="project" value="InterPro"/>
</dbReference>
<evidence type="ECO:0000256" key="11">
    <source>
        <dbReference type="ARBA" id="ARBA00022741"/>
    </source>
</evidence>
<proteinExistence type="predicted"/>
<evidence type="ECO:0000256" key="9">
    <source>
        <dbReference type="ARBA" id="ARBA00022679"/>
    </source>
</evidence>
<evidence type="ECO:0000256" key="3">
    <source>
        <dbReference type="ARBA" id="ARBA00004496"/>
    </source>
</evidence>
<keyword evidence="6" id="KW-0004">4Fe-4S</keyword>
<keyword evidence="10" id="KW-0479">Metal-binding</keyword>
<evidence type="ECO:0000256" key="15">
    <source>
        <dbReference type="ARBA" id="ARBA00023014"/>
    </source>
</evidence>
<evidence type="ECO:0000259" key="18">
    <source>
        <dbReference type="PROSITE" id="PS50109"/>
    </source>
</evidence>
<dbReference type="GO" id="GO:0005524">
    <property type="term" value="F:ATP binding"/>
    <property type="evidence" value="ECO:0007669"/>
    <property type="project" value="UniProtKB-KW"/>
</dbReference>
<dbReference type="GO" id="GO:0051539">
    <property type="term" value="F:4 iron, 4 sulfur cluster binding"/>
    <property type="evidence" value="ECO:0007669"/>
    <property type="project" value="UniProtKB-KW"/>
</dbReference>
<comment type="caution">
    <text evidence="19">The sequence shown here is derived from an EMBL/GenBank/DDBJ whole genome shotgun (WGS) entry which is preliminary data.</text>
</comment>
<keyword evidence="15" id="KW-0411">Iron-sulfur</keyword>
<evidence type="ECO:0000256" key="6">
    <source>
        <dbReference type="ARBA" id="ARBA00022485"/>
    </source>
</evidence>
<keyword evidence="13" id="KW-0067">ATP-binding</keyword>
<dbReference type="CDD" id="cd16917">
    <property type="entry name" value="HATPase_UhpB-NarQ-NarX-like"/>
    <property type="match status" value="1"/>
</dbReference>
<dbReference type="InterPro" id="IPR011712">
    <property type="entry name" value="Sig_transdc_His_kin_sub3_dim/P"/>
</dbReference>
<evidence type="ECO:0000313" key="19">
    <source>
        <dbReference type="EMBL" id="GAI76513.1"/>
    </source>
</evidence>
<evidence type="ECO:0000256" key="1">
    <source>
        <dbReference type="ARBA" id="ARBA00000085"/>
    </source>
</evidence>
<feature type="non-terminal residue" evidence="19">
    <location>
        <position position="1"/>
    </location>
</feature>
<dbReference type="GO" id="GO:0046983">
    <property type="term" value="F:protein dimerization activity"/>
    <property type="evidence" value="ECO:0007669"/>
    <property type="project" value="InterPro"/>
</dbReference>
<keyword evidence="11" id="KW-0547">Nucleotide-binding</keyword>
<keyword evidence="8" id="KW-0597">Phosphoprotein</keyword>
<keyword evidence="9" id="KW-0808">Transferase</keyword>
<evidence type="ECO:0000256" key="5">
    <source>
        <dbReference type="ARBA" id="ARBA00017322"/>
    </source>
</evidence>
<dbReference type="Pfam" id="PF07730">
    <property type="entry name" value="HisKA_3"/>
    <property type="match status" value="1"/>
</dbReference>
<evidence type="ECO:0000256" key="7">
    <source>
        <dbReference type="ARBA" id="ARBA00022490"/>
    </source>
</evidence>
<evidence type="ECO:0000256" key="16">
    <source>
        <dbReference type="ARBA" id="ARBA00024827"/>
    </source>
</evidence>
<evidence type="ECO:0000256" key="8">
    <source>
        <dbReference type="ARBA" id="ARBA00022553"/>
    </source>
</evidence>
<dbReference type="InterPro" id="IPR050482">
    <property type="entry name" value="Sensor_HK_TwoCompSys"/>
</dbReference>
<dbReference type="EC" id="2.7.13.3" evidence="4"/>
<dbReference type="PRINTS" id="PR00344">
    <property type="entry name" value="BCTRLSENSOR"/>
</dbReference>
<dbReference type="EMBL" id="BARW01009126">
    <property type="protein sequence ID" value="GAI76513.1"/>
    <property type="molecule type" value="Genomic_DNA"/>
</dbReference>
<dbReference type="SMART" id="SM00387">
    <property type="entry name" value="HATPase_c"/>
    <property type="match status" value="1"/>
</dbReference>
<dbReference type="GO" id="GO:0046872">
    <property type="term" value="F:metal ion binding"/>
    <property type="evidence" value="ECO:0007669"/>
    <property type="project" value="UniProtKB-KW"/>
</dbReference>
<dbReference type="Gene3D" id="1.20.5.1930">
    <property type="match status" value="1"/>
</dbReference>
<comment type="cofactor">
    <cofactor evidence="2">
        <name>[4Fe-4S] cluster</name>
        <dbReference type="ChEBI" id="CHEBI:49883"/>
    </cofactor>
</comment>
<dbReference type="PANTHER" id="PTHR24421:SF10">
    <property type="entry name" value="NITRATE_NITRITE SENSOR PROTEIN NARQ"/>
    <property type="match status" value="1"/>
</dbReference>